<organism evidence="2 3">
    <name type="scientific">Fusobacterium animalis ATCC 51191</name>
    <dbReference type="NCBI Taxonomy" id="997347"/>
    <lineage>
        <taxon>Bacteria</taxon>
        <taxon>Fusobacteriati</taxon>
        <taxon>Fusobacteriota</taxon>
        <taxon>Fusobacteriia</taxon>
        <taxon>Fusobacteriales</taxon>
        <taxon>Fusobacteriaceae</taxon>
        <taxon>Fusobacterium</taxon>
    </lineage>
</organism>
<name>F9EPY2_9FUSO</name>
<dbReference type="GO" id="GO:0003682">
    <property type="term" value="F:chromatin binding"/>
    <property type="evidence" value="ECO:0007669"/>
    <property type="project" value="TreeGrafter"/>
</dbReference>
<protein>
    <submittedName>
        <fullName evidence="2">MORN repeat protein</fullName>
    </submittedName>
</protein>
<reference evidence="2 3" key="1">
    <citation type="submission" date="2011-05" db="EMBL/GenBank/DDBJ databases">
        <authorList>
            <person name="Muzny D."/>
            <person name="Qin X."/>
            <person name="Deng J."/>
            <person name="Jiang H."/>
            <person name="Liu Y."/>
            <person name="Qu J."/>
            <person name="Song X.-Z."/>
            <person name="Zhang L."/>
            <person name="Thornton R."/>
            <person name="Coyle M."/>
            <person name="Francisco L."/>
            <person name="Jackson L."/>
            <person name="Javaid M."/>
            <person name="Korchina V."/>
            <person name="Kovar C."/>
            <person name="Mata R."/>
            <person name="Mathew T."/>
            <person name="Ngo R."/>
            <person name="Nguyen L."/>
            <person name="Nguyen N."/>
            <person name="Okwuonu G."/>
            <person name="Ongeri F."/>
            <person name="Pham C."/>
            <person name="Simmons D."/>
            <person name="Wilczek-Boney K."/>
            <person name="Hale W."/>
            <person name="Jakkamsetti A."/>
            <person name="Pham P."/>
            <person name="Ruth R."/>
            <person name="San Lucas F."/>
            <person name="Warren J."/>
            <person name="Zhang J."/>
            <person name="Zhao Z."/>
            <person name="Zhou C."/>
            <person name="Zhu D."/>
            <person name="Lee S."/>
            <person name="Bess C."/>
            <person name="Blankenburg K."/>
            <person name="Forbes L."/>
            <person name="Fu Q."/>
            <person name="Gubbala S."/>
            <person name="Hirani K."/>
            <person name="Jayaseelan J.C."/>
            <person name="Lara F."/>
            <person name="Munidasa M."/>
            <person name="Palculict T."/>
            <person name="Patil S."/>
            <person name="Pu L.-L."/>
            <person name="Saada N."/>
            <person name="Tang L."/>
            <person name="Weissenberger G."/>
            <person name="Zhu Y."/>
            <person name="Hemphill L."/>
            <person name="Shang Y."/>
            <person name="Youmans B."/>
            <person name="Ayvaz T."/>
            <person name="Ross M."/>
            <person name="Santibanez J."/>
            <person name="Aqrawi P."/>
            <person name="Gross S."/>
            <person name="Joshi V."/>
            <person name="Fowler G."/>
            <person name="Nazareth L."/>
            <person name="Reid J."/>
            <person name="Worley K."/>
            <person name="Petrosino J."/>
            <person name="Highlander S."/>
            <person name="Gibbs R."/>
        </authorList>
    </citation>
    <scope>NUCLEOTIDE SEQUENCE [LARGE SCALE GENOMIC DNA]</scope>
    <source>
        <strain evidence="2 3">ATCC 51191</strain>
    </source>
</reference>
<feature type="chain" id="PRO_5003388643" evidence="1">
    <location>
        <begin position="21"/>
        <end position="281"/>
    </location>
</feature>
<gene>
    <name evidence="2" type="ORF">HMPREF9094_1987</name>
</gene>
<dbReference type="AlphaFoldDB" id="F9EPY2"/>
<keyword evidence="3" id="KW-1185">Reference proteome</keyword>
<feature type="signal peptide" evidence="1">
    <location>
        <begin position="1"/>
        <end position="20"/>
    </location>
</feature>
<dbReference type="Proteomes" id="UP000005392">
    <property type="component" value="Unassembled WGS sequence"/>
</dbReference>
<dbReference type="GO" id="GO:0070828">
    <property type="term" value="P:heterochromatin organization"/>
    <property type="evidence" value="ECO:0007669"/>
    <property type="project" value="TreeGrafter"/>
</dbReference>
<proteinExistence type="predicted"/>
<evidence type="ECO:0000256" key="1">
    <source>
        <dbReference type="SAM" id="SignalP"/>
    </source>
</evidence>
<sequence length="281" mass="33105">YSFIFLIILSIFLSSCSAINEFFAESEVRDAKKISYYAPVVYQRPYEETGNTALVQTFENGKQNGPFEVHYLDGKLQIKGNYKDDKKDGIWEYYREDGTLEGKVTYKNDEANGKYEAYFENGKTLYSDGTYINGKKNGIEKEYYMSGKVQSVTTYKNDVRVGETTMYYPSGKVYMKRNYIDNKLNEAIIYYYENEKVLLKGHLNTNTPYGDWEFYDKNGKLVTKGEFYKISETFLPTFNKSAKKTLKIINNIRYLTNIKYQYILYYIFNSIRKKEVTYMKK</sequence>
<dbReference type="EMBL" id="AFQD01000348">
    <property type="protein sequence ID" value="EGQ78984.1"/>
    <property type="molecule type" value="Genomic_DNA"/>
</dbReference>
<feature type="non-terminal residue" evidence="2">
    <location>
        <position position="1"/>
    </location>
</feature>
<keyword evidence="1" id="KW-0732">Signal</keyword>
<evidence type="ECO:0000313" key="2">
    <source>
        <dbReference type="EMBL" id="EGQ78984.1"/>
    </source>
</evidence>
<dbReference type="STRING" id="76859.RN98_07110"/>
<dbReference type="PANTHER" id="PTHR46820">
    <property type="entry name" value="HISTONE-LYSINE N-METHYLTRANSFERASE SETD7"/>
    <property type="match status" value="1"/>
</dbReference>
<dbReference type="GO" id="GO:0005694">
    <property type="term" value="C:chromosome"/>
    <property type="evidence" value="ECO:0007669"/>
    <property type="project" value="TreeGrafter"/>
</dbReference>
<dbReference type="PATRIC" id="fig|997347.4.peg.1840"/>
<dbReference type="Gene3D" id="2.20.110.10">
    <property type="entry name" value="Histone H3 K4-specific methyltransferase SET7/9 N-terminal domain"/>
    <property type="match status" value="2"/>
</dbReference>
<evidence type="ECO:0000313" key="3">
    <source>
        <dbReference type="Proteomes" id="UP000005392"/>
    </source>
</evidence>
<dbReference type="SUPFAM" id="SSF82185">
    <property type="entry name" value="Histone H3 K4-specific methyltransferase SET7/9 N-terminal domain"/>
    <property type="match status" value="1"/>
</dbReference>
<dbReference type="HOGENOM" id="CLU_037602_1_0_0"/>
<dbReference type="Pfam" id="PF07661">
    <property type="entry name" value="MORN_2"/>
    <property type="match status" value="5"/>
</dbReference>
<accession>F9EPY2</accession>
<dbReference type="PANTHER" id="PTHR46820:SF1">
    <property type="entry name" value="HISTONE-LYSINE N-METHYLTRANSFERASE SETD7"/>
    <property type="match status" value="1"/>
</dbReference>
<dbReference type="InterPro" id="IPR011652">
    <property type="entry name" value="MORN_2"/>
</dbReference>
<comment type="caution">
    <text evidence="2">The sequence shown here is derived from an EMBL/GenBank/DDBJ whole genome shotgun (WGS) entry which is preliminary data.</text>
</comment>